<keyword evidence="2" id="KW-1185">Reference proteome</keyword>
<reference evidence="1 2" key="1">
    <citation type="submission" date="2018-03" db="EMBL/GenBank/DDBJ databases">
        <title>Genomic Encyclopedia of Archaeal and Bacterial Type Strains, Phase II (KMG-II): from individual species to whole genera.</title>
        <authorList>
            <person name="Goeker M."/>
        </authorList>
    </citation>
    <scope>NUCLEOTIDE SEQUENCE [LARGE SCALE GENOMIC DNA]</scope>
    <source>
        <strain evidence="1 2">DSM 45312</strain>
    </source>
</reference>
<evidence type="ECO:0000313" key="1">
    <source>
        <dbReference type="EMBL" id="PSK82604.1"/>
    </source>
</evidence>
<dbReference type="EMBL" id="PYGA01000042">
    <property type="protein sequence ID" value="PSK82604.1"/>
    <property type="molecule type" value="Genomic_DNA"/>
</dbReference>
<dbReference type="Gene3D" id="1.10.10.10">
    <property type="entry name" value="Winged helix-like DNA-binding domain superfamily/Winged helix DNA-binding domain"/>
    <property type="match status" value="1"/>
</dbReference>
<dbReference type="InterPro" id="IPR036390">
    <property type="entry name" value="WH_DNA-bd_sf"/>
</dbReference>
<gene>
    <name evidence="1" type="ORF">CLV63_14217</name>
</gene>
<sequence>MIYIVKVVVFCQESFAKISLRYRWRMAANTPGNPDEADMNEVPPRREIDAVAMKGLAHPLRMRIWEAFGVHGEATASMLGRLLGESSGATSYHLRQLARFGFVEEVPEQPTARERWWRRYPGGWSMSGFDFMRRPETRPAASFVLDAMMRGREERYRQWLAVVDSDHPRIRAWSEVSYDTTSQVRMTREEAAQLNGELNAVLGRWSPSTLGRTRAARPDTVMVEVQINLFPHLVADPAVEERRHSGTG</sequence>
<evidence type="ECO:0000313" key="2">
    <source>
        <dbReference type="Proteomes" id="UP000240542"/>
    </source>
</evidence>
<dbReference type="Pfam" id="PF12840">
    <property type="entry name" value="HTH_20"/>
    <property type="match status" value="1"/>
</dbReference>
<dbReference type="InterPro" id="IPR011991">
    <property type="entry name" value="ArsR-like_HTH"/>
</dbReference>
<dbReference type="Proteomes" id="UP000240542">
    <property type="component" value="Unassembled WGS sequence"/>
</dbReference>
<name>A0A2P8CCA7_9ACTN</name>
<dbReference type="CDD" id="cd00090">
    <property type="entry name" value="HTH_ARSR"/>
    <property type="match status" value="1"/>
</dbReference>
<protein>
    <submittedName>
        <fullName evidence="1">ArsR family transcriptional regulator</fullName>
    </submittedName>
</protein>
<comment type="caution">
    <text evidence="1">The sequence shown here is derived from an EMBL/GenBank/DDBJ whole genome shotgun (WGS) entry which is preliminary data.</text>
</comment>
<dbReference type="InterPro" id="IPR036388">
    <property type="entry name" value="WH-like_DNA-bd_sf"/>
</dbReference>
<dbReference type="SUPFAM" id="SSF46785">
    <property type="entry name" value="Winged helix' DNA-binding domain"/>
    <property type="match status" value="1"/>
</dbReference>
<accession>A0A2P8CCA7</accession>
<dbReference type="AlphaFoldDB" id="A0A2P8CCA7"/>
<proteinExistence type="predicted"/>
<organism evidence="1 2">
    <name type="scientific">Murinocardiopsis flavida</name>
    <dbReference type="NCBI Taxonomy" id="645275"/>
    <lineage>
        <taxon>Bacteria</taxon>
        <taxon>Bacillati</taxon>
        <taxon>Actinomycetota</taxon>
        <taxon>Actinomycetes</taxon>
        <taxon>Streptosporangiales</taxon>
        <taxon>Nocardiopsidaceae</taxon>
        <taxon>Murinocardiopsis</taxon>
    </lineage>
</organism>